<dbReference type="GO" id="GO:0004523">
    <property type="term" value="F:RNA-DNA hybrid ribonuclease activity"/>
    <property type="evidence" value="ECO:0007669"/>
    <property type="project" value="UniProtKB-EC"/>
</dbReference>
<feature type="region of interest" description="Disordered" evidence="9">
    <location>
        <begin position="465"/>
        <end position="485"/>
    </location>
</feature>
<evidence type="ECO:0000256" key="7">
    <source>
        <dbReference type="ARBA" id="ARBA00025590"/>
    </source>
</evidence>
<feature type="region of interest" description="Disordered" evidence="9">
    <location>
        <begin position="560"/>
        <end position="582"/>
    </location>
</feature>
<dbReference type="Proteomes" id="UP000000559">
    <property type="component" value="Chromosome 4"/>
</dbReference>
<dbReference type="GO" id="GO:0003723">
    <property type="term" value="F:RNA binding"/>
    <property type="evidence" value="ECO:0007669"/>
    <property type="project" value="UniProtKB-KW"/>
</dbReference>
<gene>
    <name evidence="12" type="ordered locus">CAALFM_C403230CA</name>
    <name evidence="11" type="ordered locus">orf19.2669</name>
</gene>
<evidence type="ECO:0000256" key="4">
    <source>
        <dbReference type="ARBA" id="ARBA00022490"/>
    </source>
</evidence>
<dbReference type="CGD" id="CAL0000185137">
    <property type="gene designation" value="orf19.2669"/>
</dbReference>
<dbReference type="KEGG" id="cal:CAALFM_C403230CA"/>
<evidence type="ECO:0000313" key="11">
    <source>
        <dbReference type="CGD" id="CAL0000185137"/>
    </source>
</evidence>
<evidence type="ECO:0000256" key="6">
    <source>
        <dbReference type="ARBA" id="ARBA00023242"/>
    </source>
</evidence>
<reference evidence="12 13" key="2">
    <citation type="journal article" date="2007" name="Genome Biol.">
        <title>Assembly of the Candida albicans genome into sixteen supercontigs aligned on the eight chromosomes.</title>
        <authorList>
            <person name="van het Hoog M."/>
            <person name="Rast T.J."/>
            <person name="Martchenko M."/>
            <person name="Grindle S."/>
            <person name="Dignard D."/>
            <person name="Hogues H."/>
            <person name="Cuomo C."/>
            <person name="Berriman M."/>
            <person name="Scherer S."/>
            <person name="Magee B.B."/>
            <person name="Whiteway M."/>
            <person name="Chibana H."/>
            <person name="Nantel A."/>
            <person name="Magee P.T."/>
        </authorList>
    </citation>
    <scope>GENOME REANNOTATION</scope>
    <source>
        <strain evidence="13">SC5314 / ATCC MYA-2876</strain>
    </source>
</reference>
<dbReference type="Pfam" id="PF07727">
    <property type="entry name" value="RVT_2"/>
    <property type="match status" value="1"/>
</dbReference>
<reference evidence="12 13" key="1">
    <citation type="journal article" date="2004" name="Proc. Natl. Acad. Sci. U.S.A.">
        <title>The diploid genome sequence of Candida albicans.</title>
        <authorList>
            <person name="Jones T."/>
            <person name="Federspiel N.A."/>
            <person name="Chibana H."/>
            <person name="Dungan J."/>
            <person name="Kalman S."/>
            <person name="Magee B.B."/>
            <person name="Newport G."/>
            <person name="Thorstenson Y.R."/>
            <person name="Agabian N."/>
            <person name="Magee P.T."/>
            <person name="Davis R.W."/>
            <person name="Scherer S."/>
        </authorList>
    </citation>
    <scope>NUCLEOTIDE SEQUENCE [LARGE SCALE GENOMIC DNA]</scope>
    <source>
        <strain evidence="13">SC5314 / ATCC MYA-2876</strain>
    </source>
</reference>
<evidence type="ECO:0000256" key="9">
    <source>
        <dbReference type="SAM" id="MobiDB-lite"/>
    </source>
</evidence>
<comment type="function">
    <text evidence="7">Reverse transcriptase/ribonuclease H (RT) is a multifunctional enzyme that catalyzes the conversion of the retro-elements RNA genome into dsDNA within the VLP. The enzyme displays a DNA polymerase activity that can copy either DNA or RNA templates, and a ribonuclease H (RNase H) activity that cleaves the RNA strand of RNA-DNA heteroduplexes during plus-strand synthesis and hydrolyzes RNA primers. The conversion leads to a linear dsDNA copy of the retrotransposon that includes long terminal repeats (LTRs) at both ends.</text>
</comment>
<dbReference type="RefSeq" id="XP_720422.2">
    <property type="nucleotide sequence ID" value="XM_715329.2"/>
</dbReference>
<dbReference type="CDD" id="cd09272">
    <property type="entry name" value="RNase_HI_RT_Ty1"/>
    <property type="match status" value="1"/>
</dbReference>
<dbReference type="SUPFAM" id="SSF53098">
    <property type="entry name" value="Ribonuclease H-like"/>
    <property type="match status" value="1"/>
</dbReference>
<dbReference type="PROSITE" id="PS50994">
    <property type="entry name" value="INTEGRASE"/>
    <property type="match status" value="1"/>
</dbReference>
<feature type="compositionally biased region" description="Acidic residues" evidence="9">
    <location>
        <begin position="563"/>
        <end position="578"/>
    </location>
</feature>
<dbReference type="Gene3D" id="3.30.420.10">
    <property type="entry name" value="Ribonuclease H-like superfamily/Ribonuclease H"/>
    <property type="match status" value="1"/>
</dbReference>
<name>A0A1D8PLS1_CANAL</name>
<organism evidence="12 13">
    <name type="scientific">Candida albicans (strain SC5314 / ATCC MYA-2876)</name>
    <name type="common">Yeast</name>
    <dbReference type="NCBI Taxonomy" id="237561"/>
    <lineage>
        <taxon>Eukaryota</taxon>
        <taxon>Fungi</taxon>
        <taxon>Dikarya</taxon>
        <taxon>Ascomycota</taxon>
        <taxon>Saccharomycotina</taxon>
        <taxon>Pichiomycetes</taxon>
        <taxon>Debaryomycetaceae</taxon>
        <taxon>Candida/Lodderomyces clade</taxon>
        <taxon>Candida</taxon>
    </lineage>
</organism>
<dbReference type="GO" id="GO:0015074">
    <property type="term" value="P:DNA integration"/>
    <property type="evidence" value="ECO:0007669"/>
    <property type="project" value="InterPro"/>
</dbReference>
<keyword evidence="4" id="KW-0963">Cytoplasm</keyword>
<dbReference type="GeneID" id="3637836"/>
<dbReference type="InterPro" id="IPR012337">
    <property type="entry name" value="RNaseH-like_sf"/>
</dbReference>
<evidence type="ECO:0000256" key="5">
    <source>
        <dbReference type="ARBA" id="ARBA00022884"/>
    </source>
</evidence>
<dbReference type="OrthoDB" id="4026416at2759"/>
<comment type="subcellular location">
    <subcellularLocation>
        <location evidence="3">Cytoplasm</location>
    </subcellularLocation>
    <subcellularLocation>
        <location evidence="2">Nucleus</location>
    </subcellularLocation>
</comment>
<evidence type="ECO:0000256" key="2">
    <source>
        <dbReference type="ARBA" id="ARBA00004123"/>
    </source>
</evidence>
<dbReference type="VEuPathDB" id="FungiDB:C4_03230C_A"/>
<dbReference type="PANTHER" id="PTHR11439:SF463">
    <property type="entry name" value="REVERSE TRANSCRIPTASE TY1_COPIA-TYPE DOMAIN-CONTAINING PROTEIN"/>
    <property type="match status" value="1"/>
</dbReference>
<dbReference type="EMBL" id="CP017626">
    <property type="protein sequence ID" value="AOW29084.1"/>
    <property type="molecule type" value="Genomic_DNA"/>
</dbReference>
<dbReference type="AlphaFoldDB" id="A0A1D8PLS1"/>
<protein>
    <recommendedName>
        <fullName evidence="10">Integrase catalytic domain-containing protein</fullName>
    </recommendedName>
</protein>
<dbReference type="InterPro" id="IPR036397">
    <property type="entry name" value="RNaseH_sf"/>
</dbReference>
<dbReference type="STRING" id="237561.A0A1D8PLS1"/>
<evidence type="ECO:0000313" key="13">
    <source>
        <dbReference type="Proteomes" id="UP000000559"/>
    </source>
</evidence>
<keyword evidence="5" id="KW-0694">RNA-binding</keyword>
<dbReference type="GO" id="GO:0005634">
    <property type="term" value="C:nucleus"/>
    <property type="evidence" value="ECO:0007669"/>
    <property type="project" value="UniProtKB-SubCell"/>
</dbReference>
<evidence type="ECO:0000256" key="1">
    <source>
        <dbReference type="ARBA" id="ARBA00000077"/>
    </source>
</evidence>
<dbReference type="FunCoup" id="A0A1D8PLS1">
    <property type="interactions" value="597"/>
</dbReference>
<dbReference type="PANTHER" id="PTHR11439">
    <property type="entry name" value="GAG-POL-RELATED RETROTRANSPOSON"/>
    <property type="match status" value="1"/>
</dbReference>
<dbReference type="GO" id="GO:0005737">
    <property type="term" value="C:cytoplasm"/>
    <property type="evidence" value="ECO:0007669"/>
    <property type="project" value="UniProtKB-SubCell"/>
</dbReference>
<sequence>MNNKVERVNYVSIHNIKQEVADKYMIKDLYYYHLLINHLSHEKLQLLVKRGVIKPVKSTSAESAILNCQICVAAHAKLASHNHTQQRELERPLQRLHLDTAGPFTSNKTKSYLTTVIDQFSRYTEVIVSDTKAVKQSILHRLRVWNNRFQFKIAEIRYDNALEYPSAEELEELGIYKHLLPNYSPMLNGTAEATNRPIVQGIYKVVLNFSCQVLILFPFIVEYAVHIRNHTPIKEFDGATPYERYYGLSKYVIPFFQFGTDVLIKCASVQEAISLKLPSSRDKAFPTVMFGAFLGYGSDSFTFRVLVSTKGYPVITTSNIRPIATMQVLNDYLAYISENSSISYDDTFLSPLNHPMIRTNQHDRRGDNINVEYENRPNVPFEYHAEPPRTNSSTGIIDRPDIRPRADPTWQRMPDANIHQETTTVQTPDHGELDTMINNEHQLPRSGEGNYPGQQVRTDIIGQFRDRGPTTLNTPIDLGVPDETDDISMTSENPIDSPNSEMIISPSLPTNELEHQIDISSGEMSLLQTNMEADNELKTNEMVLYKSKNDGIIIQQQQFTENLSDENEEDSSTDEETLEDKKQQRLEYNISPNDEWINNDVQNEDDTQVPHVKEPINYETQSRNETNMPRIEMGIIENLSDDGKNTPRELRMVTYDNNKKIQKYQNSNIEISEPRNENKNHTFIESNLELLDNQEMFQEDPQVEDIRLTTPKKDKSLSPDFNQTHNEIQLFMADINEDMLEEYDENINMNEVLADSTETLDKELDLDEESGRIEYIADRVRKKNRGTDGAPHGKYLKKNDKDFGSIKSQKKSDAQMDDEVGIAISKIRNFPFRLKDGRASFFPPYKTKFGRSVHPPKRYLNAIVKKIDYNQKEWRQSMEEEIEKFKANQVYTVEKTPKNVVPLKTMWVHTYKTNDLKNHNYKSRCVVMGNYMVENRDFDPHAISSPVVDLTSIRLLSAIAVENNLVMHQLDIASAYLNASLEDGRVIFVRPPRGFEVKPGYSWRLHKSVYGLRQSAHNWYSHFKNVLEANGLKQTLHNDGIFWKNYENGDVLYVSVYVDDVFMIATNEKIIKEFVAMLETYFQLQYFGEATEYLGIQFRKTPDGYTLDQIPFLEKLVATFNIQDSYGKDIPIIPKDINVVKQLRKSSQINDFVKLEKPQKLINSVSKTKYIDDYEENEEHDFKESPQAEPLSAKGIKLYQSAVGSLLWASMNTRPDLAFSVNQLGAKCAHPDVDDWKRLMYCLRYIKKDMDFKLEYKRGRLNNKSKDFIIECFSDASFAPDLDRKSITGTSIFVNGNLVAWATKKQKIITHSSAACEMLALNYTILKAFDLRNTIEDLELKIRNLHVHEDNQAVITILKNDNFHPHRPIDICYKFLRQKLKDGFFSISYVESGDNLADSFTKALGRNKLIEHTKRIRERKDYDNNATSIVDVRTLEEIKINKKLVHH</sequence>
<comment type="function">
    <text evidence="8">Integrase (IN) targets the VLP to the nucleus, where a subparticle preintegration complex (PIC) containing at least integrase and the newly synthesized dsDNA copy of the retrotransposon must transit the nuclear membrane. Once in the nucleus, integrase performs the integration of the dsDNA into the host genome.</text>
</comment>
<evidence type="ECO:0000256" key="8">
    <source>
        <dbReference type="ARBA" id="ARBA00025615"/>
    </source>
</evidence>
<feature type="domain" description="Integrase catalytic" evidence="10">
    <location>
        <begin position="88"/>
        <end position="249"/>
    </location>
</feature>
<dbReference type="SUPFAM" id="SSF56672">
    <property type="entry name" value="DNA/RNA polymerases"/>
    <property type="match status" value="1"/>
</dbReference>
<dbReference type="InParanoid" id="A0A1D8PLS1"/>
<evidence type="ECO:0000313" key="12">
    <source>
        <dbReference type="EMBL" id="AOW29084.1"/>
    </source>
</evidence>
<reference evidence="12 13" key="3">
    <citation type="journal article" date="2013" name="Genome Biol.">
        <title>Assembly of a phased diploid Candida albicans genome facilitates allele-specific measurements and provides a simple model for repeat and indel structure.</title>
        <authorList>
            <person name="Muzzey D."/>
            <person name="Schwartz K."/>
            <person name="Weissman J.S."/>
            <person name="Sherlock G."/>
        </authorList>
    </citation>
    <scope>NUCLEOTIDE SEQUENCE [LARGE SCALE GENOMIC DNA]</scope>
    <source>
        <strain evidence="13">SC5314 / ATCC MYA-2876</strain>
    </source>
</reference>
<dbReference type="InterPro" id="IPR013103">
    <property type="entry name" value="RVT_2"/>
</dbReference>
<dbReference type="OMA" id="DEWINND"/>
<keyword evidence="6" id="KW-0539">Nucleus</keyword>
<accession>A0A1D8PLS1</accession>
<evidence type="ECO:0000256" key="3">
    <source>
        <dbReference type="ARBA" id="ARBA00004496"/>
    </source>
</evidence>
<keyword evidence="13" id="KW-1185">Reference proteome</keyword>
<dbReference type="InterPro" id="IPR001584">
    <property type="entry name" value="Integrase_cat-core"/>
</dbReference>
<comment type="catalytic activity">
    <reaction evidence="1">
        <text>Endonucleolytic cleavage to 5'-phosphomonoester.</text>
        <dbReference type="EC" id="3.1.26.4"/>
    </reaction>
</comment>
<proteinExistence type="predicted"/>
<dbReference type="InterPro" id="IPR043502">
    <property type="entry name" value="DNA/RNA_pol_sf"/>
</dbReference>
<evidence type="ECO:0000259" key="10">
    <source>
        <dbReference type="PROSITE" id="PS50994"/>
    </source>
</evidence>